<dbReference type="GO" id="GO:0031347">
    <property type="term" value="P:regulation of defense response"/>
    <property type="evidence" value="ECO:0007669"/>
    <property type="project" value="UniProtKB-UniRule"/>
</dbReference>
<evidence type="ECO:0000259" key="3">
    <source>
        <dbReference type="PROSITE" id="PS51320"/>
    </source>
</evidence>
<evidence type="ECO:0000313" key="4">
    <source>
        <dbReference type="EMBL" id="KAL1567474.1"/>
    </source>
</evidence>
<dbReference type="GO" id="GO:2000022">
    <property type="term" value="P:regulation of jasmonic acid mediated signaling pathway"/>
    <property type="evidence" value="ECO:0007669"/>
    <property type="project" value="UniProtKB-UniRule"/>
</dbReference>
<dbReference type="Proteomes" id="UP001567538">
    <property type="component" value="Unassembled WGS sequence"/>
</dbReference>
<dbReference type="Pfam" id="PF09425">
    <property type="entry name" value="Jas_motif"/>
    <property type="match status" value="1"/>
</dbReference>
<comment type="domain">
    <text evidence="2">The jas domain is required for interaction with COI1.</text>
</comment>
<evidence type="ECO:0000313" key="5">
    <source>
        <dbReference type="Proteomes" id="UP001567538"/>
    </source>
</evidence>
<dbReference type="PANTHER" id="PTHR33077">
    <property type="entry name" value="PROTEIN TIFY 4A-RELATED-RELATED"/>
    <property type="match status" value="1"/>
</dbReference>
<feature type="domain" description="Tify" evidence="3">
    <location>
        <begin position="34"/>
        <end position="68"/>
    </location>
</feature>
<dbReference type="InterPro" id="IPR018467">
    <property type="entry name" value="CCT_CS"/>
</dbReference>
<protein>
    <recommendedName>
        <fullName evidence="2">Protein TIFY</fullName>
    </recommendedName>
    <alternativeName>
        <fullName evidence="2">Jasmonate ZIM domain-containing protein</fullName>
    </alternativeName>
</protein>
<dbReference type="Pfam" id="PF06200">
    <property type="entry name" value="tify"/>
    <property type="match status" value="1"/>
</dbReference>
<accession>A0ABD1II93</accession>
<dbReference type="GO" id="GO:0009611">
    <property type="term" value="P:response to wounding"/>
    <property type="evidence" value="ECO:0007669"/>
    <property type="project" value="UniProtKB-UniRule"/>
</dbReference>
<dbReference type="InterPro" id="IPR010399">
    <property type="entry name" value="Tify_dom"/>
</dbReference>
<reference evidence="4 5" key="1">
    <citation type="submission" date="2024-06" db="EMBL/GenBank/DDBJ databases">
        <title>A chromosome level genome sequence of Diviner's sage (Salvia divinorum).</title>
        <authorList>
            <person name="Ford S.A."/>
            <person name="Ro D.-K."/>
            <person name="Ness R.W."/>
            <person name="Phillips M.A."/>
        </authorList>
    </citation>
    <scope>NUCLEOTIDE SEQUENCE [LARGE SCALE GENOMIC DNA]</scope>
    <source>
        <strain evidence="4">SAF-2024a</strain>
        <tissue evidence="4">Leaf</tissue>
    </source>
</reference>
<organism evidence="4 5">
    <name type="scientific">Salvia divinorum</name>
    <name type="common">Maria pastora</name>
    <name type="synonym">Diviner's sage</name>
    <dbReference type="NCBI Taxonomy" id="28513"/>
    <lineage>
        <taxon>Eukaryota</taxon>
        <taxon>Viridiplantae</taxon>
        <taxon>Streptophyta</taxon>
        <taxon>Embryophyta</taxon>
        <taxon>Tracheophyta</taxon>
        <taxon>Spermatophyta</taxon>
        <taxon>Magnoliopsida</taxon>
        <taxon>eudicotyledons</taxon>
        <taxon>Gunneridae</taxon>
        <taxon>Pentapetalae</taxon>
        <taxon>asterids</taxon>
        <taxon>lamiids</taxon>
        <taxon>Lamiales</taxon>
        <taxon>Lamiaceae</taxon>
        <taxon>Nepetoideae</taxon>
        <taxon>Mentheae</taxon>
        <taxon>Salviinae</taxon>
        <taxon>Salvia</taxon>
        <taxon>Salvia subgen. Calosphace</taxon>
    </lineage>
</organism>
<dbReference type="GO" id="GO:0005634">
    <property type="term" value="C:nucleus"/>
    <property type="evidence" value="ECO:0007669"/>
    <property type="project" value="UniProtKB-SubCell"/>
</dbReference>
<keyword evidence="2" id="KW-1184">Jasmonic acid signaling pathway</keyword>
<comment type="subcellular location">
    <subcellularLocation>
        <location evidence="2">Nucleus</location>
    </subcellularLocation>
</comment>
<evidence type="ECO:0000256" key="2">
    <source>
        <dbReference type="RuleBase" id="RU369065"/>
    </source>
</evidence>
<dbReference type="PROSITE" id="PS51320">
    <property type="entry name" value="TIFY"/>
    <property type="match status" value="1"/>
</dbReference>
<dbReference type="EMBL" id="JBEAFC010000002">
    <property type="protein sequence ID" value="KAL1567474.1"/>
    <property type="molecule type" value="Genomic_DNA"/>
</dbReference>
<keyword evidence="5" id="KW-1185">Reference proteome</keyword>
<proteinExistence type="inferred from homology"/>
<keyword evidence="2" id="KW-0539">Nucleus</keyword>
<gene>
    <name evidence="4" type="ORF">AAHA92_02950</name>
</gene>
<comment type="caution">
    <text evidence="4">The sequence shown here is derived from an EMBL/GenBank/DDBJ whole genome shotgun (WGS) entry which is preliminary data.</text>
</comment>
<comment type="similarity">
    <text evidence="1 2">Belongs to the TIFY/JAZ family.</text>
</comment>
<evidence type="ECO:0000256" key="1">
    <source>
        <dbReference type="ARBA" id="ARBA00008614"/>
    </source>
</evidence>
<dbReference type="PANTHER" id="PTHR33077:SF17">
    <property type="entry name" value="PROTEIN TIFY 5B"/>
    <property type="match status" value="1"/>
</dbReference>
<dbReference type="AlphaFoldDB" id="A0ABD1II93"/>
<comment type="function">
    <text evidence="2">Repressor of jasmonate responses.</text>
</comment>
<name>A0ABD1II93_SALDI</name>
<sequence>MKRNYNLGLRLERPSLFLHPADHQARHPEMVNKDGGEKQQLTIFYNGKIAVCDATELQARAIIWLAGREVEPYDTPQSDLPSPFLASPLYSPNTGLKRSLMRFLQTRKTRVQATSPYPITRNSNQLHLMIN</sequence>
<dbReference type="SMART" id="SM00979">
    <property type="entry name" value="TIFY"/>
    <property type="match status" value="1"/>
</dbReference>
<dbReference type="InterPro" id="IPR040390">
    <property type="entry name" value="TIFY/JAZ"/>
</dbReference>